<dbReference type="Gene3D" id="3.30.460.10">
    <property type="entry name" value="Beta Polymerase, domain 2"/>
    <property type="match status" value="1"/>
</dbReference>
<evidence type="ECO:0000313" key="2">
    <source>
        <dbReference type="EMBL" id="PZO33608.1"/>
    </source>
</evidence>
<reference evidence="2 3" key="2">
    <citation type="submission" date="2018-06" db="EMBL/GenBank/DDBJ databases">
        <title>Metagenomic assembly of (sub)arctic Cyanobacteria and their associated microbiome from non-axenic cultures.</title>
        <authorList>
            <person name="Baurain D."/>
        </authorList>
    </citation>
    <scope>NUCLEOTIDE SEQUENCE [LARGE SCALE GENOMIC DNA]</scope>
    <source>
        <strain evidence="2">ULC041bin1</strain>
    </source>
</reference>
<dbReference type="AlphaFoldDB" id="A0A2W4XQB1"/>
<dbReference type="SUPFAM" id="SSF81301">
    <property type="entry name" value="Nucleotidyltransferase"/>
    <property type="match status" value="1"/>
</dbReference>
<name>A0A2W4XQB1_9CYAN</name>
<reference evidence="3" key="1">
    <citation type="submission" date="2018-04" db="EMBL/GenBank/DDBJ databases">
        <authorList>
            <person name="Cornet L."/>
        </authorList>
    </citation>
    <scope>NUCLEOTIDE SEQUENCE [LARGE SCALE GENOMIC DNA]</scope>
</reference>
<feature type="domain" description="Polymerase nucleotidyl transferase" evidence="1">
    <location>
        <begin position="9"/>
        <end position="86"/>
    </location>
</feature>
<evidence type="ECO:0000313" key="3">
    <source>
        <dbReference type="Proteomes" id="UP000249081"/>
    </source>
</evidence>
<dbReference type="GO" id="GO:0016779">
    <property type="term" value="F:nucleotidyltransferase activity"/>
    <property type="evidence" value="ECO:0007669"/>
    <property type="project" value="InterPro"/>
</dbReference>
<dbReference type="Proteomes" id="UP000249081">
    <property type="component" value="Unassembled WGS sequence"/>
</dbReference>
<dbReference type="EMBL" id="QBMN01000245">
    <property type="protein sequence ID" value="PZO33608.1"/>
    <property type="molecule type" value="Genomic_DNA"/>
</dbReference>
<evidence type="ECO:0000259" key="1">
    <source>
        <dbReference type="Pfam" id="PF01909"/>
    </source>
</evidence>
<gene>
    <name evidence="2" type="ORF">DCF17_21720</name>
</gene>
<protein>
    <recommendedName>
        <fullName evidence="1">Polymerase nucleotidyl transferase domain-containing protein</fullName>
    </recommendedName>
</protein>
<dbReference type="InterPro" id="IPR002934">
    <property type="entry name" value="Polymerase_NTP_transf_dom"/>
</dbReference>
<comment type="caution">
    <text evidence="2">The sequence shown here is derived from an EMBL/GenBank/DDBJ whole genome shotgun (WGS) entry which is preliminary data.</text>
</comment>
<proteinExistence type="predicted"/>
<accession>A0A2W4XQB1</accession>
<sequence length="97" mass="10662">MSKQAKIAELCQHNQVARLELFGSATKATFAPTTSDLDFLVEFSVDTPEGAADRFFGLKQELGNILGRAIDLVEVKTIKNPYFLQAIAPSRLTIYGN</sequence>
<dbReference type="InterPro" id="IPR043519">
    <property type="entry name" value="NT_sf"/>
</dbReference>
<dbReference type="Pfam" id="PF01909">
    <property type="entry name" value="NTP_transf_2"/>
    <property type="match status" value="1"/>
</dbReference>
<organism evidence="2 3">
    <name type="scientific">Shackletoniella antarctica</name>
    <dbReference type="NCBI Taxonomy" id="268115"/>
    <lineage>
        <taxon>Bacteria</taxon>
        <taxon>Bacillati</taxon>
        <taxon>Cyanobacteriota</taxon>
        <taxon>Cyanophyceae</taxon>
        <taxon>Oculatellales</taxon>
        <taxon>Oculatellaceae</taxon>
        <taxon>Shackletoniella</taxon>
    </lineage>
</organism>